<gene>
    <name evidence="3" type="ORF">JBS370_LOCUS30641</name>
</gene>
<evidence type="ECO:0000256" key="1">
    <source>
        <dbReference type="SAM" id="MobiDB-lite"/>
    </source>
</evidence>
<dbReference type="AlphaFoldDB" id="A0A819TDG4"/>
<evidence type="ECO:0000313" key="4">
    <source>
        <dbReference type="Proteomes" id="UP000663836"/>
    </source>
</evidence>
<evidence type="ECO:0000259" key="2">
    <source>
        <dbReference type="Pfam" id="PF01551"/>
    </source>
</evidence>
<dbReference type="GO" id="GO:0004222">
    <property type="term" value="F:metalloendopeptidase activity"/>
    <property type="evidence" value="ECO:0007669"/>
    <property type="project" value="TreeGrafter"/>
</dbReference>
<proteinExistence type="predicted"/>
<dbReference type="PANTHER" id="PTHR21666:SF294">
    <property type="entry name" value="PEPTIDASE M23"/>
    <property type="match status" value="1"/>
</dbReference>
<protein>
    <recommendedName>
        <fullName evidence="2">M23ase beta-sheet core domain-containing protein</fullName>
    </recommendedName>
</protein>
<feature type="domain" description="M23ase beta-sheet core" evidence="2">
    <location>
        <begin position="824"/>
        <end position="915"/>
    </location>
</feature>
<accession>A0A819TDG4</accession>
<dbReference type="Gene3D" id="2.70.70.10">
    <property type="entry name" value="Glucose Permease (Domain IIA)"/>
    <property type="match status" value="1"/>
</dbReference>
<comment type="caution">
    <text evidence="3">The sequence shown here is derived from an EMBL/GenBank/DDBJ whole genome shotgun (WGS) entry which is preliminary data.</text>
</comment>
<dbReference type="InterPro" id="IPR016047">
    <property type="entry name" value="M23ase_b-sheet_dom"/>
</dbReference>
<dbReference type="InterPro" id="IPR011055">
    <property type="entry name" value="Dup_hybrid_motif"/>
</dbReference>
<dbReference type="InterPro" id="IPR050570">
    <property type="entry name" value="Cell_wall_metabolism_enzyme"/>
</dbReference>
<feature type="compositionally biased region" description="Basic and acidic residues" evidence="1">
    <location>
        <begin position="904"/>
        <end position="926"/>
    </location>
</feature>
<dbReference type="Pfam" id="PF01551">
    <property type="entry name" value="Peptidase_M23"/>
    <property type="match status" value="1"/>
</dbReference>
<dbReference type="EMBL" id="CAJOBD010007166">
    <property type="protein sequence ID" value="CAF4079862.1"/>
    <property type="molecule type" value="Genomic_DNA"/>
</dbReference>
<evidence type="ECO:0000313" key="3">
    <source>
        <dbReference type="EMBL" id="CAF4079862.1"/>
    </source>
</evidence>
<dbReference type="PANTHER" id="PTHR21666">
    <property type="entry name" value="PEPTIDASE-RELATED"/>
    <property type="match status" value="1"/>
</dbReference>
<organism evidence="3 4">
    <name type="scientific">Rotaria sordida</name>
    <dbReference type="NCBI Taxonomy" id="392033"/>
    <lineage>
        <taxon>Eukaryota</taxon>
        <taxon>Metazoa</taxon>
        <taxon>Spiralia</taxon>
        <taxon>Gnathifera</taxon>
        <taxon>Rotifera</taxon>
        <taxon>Eurotatoria</taxon>
        <taxon>Bdelloidea</taxon>
        <taxon>Philodinida</taxon>
        <taxon>Philodinidae</taxon>
        <taxon>Rotaria</taxon>
    </lineage>
</organism>
<dbReference type="CDD" id="cd12797">
    <property type="entry name" value="M23_peptidase"/>
    <property type="match status" value="1"/>
</dbReference>
<dbReference type="Proteomes" id="UP000663836">
    <property type="component" value="Unassembled WGS sequence"/>
</dbReference>
<name>A0A819TDG4_9BILA</name>
<feature type="region of interest" description="Disordered" evidence="1">
    <location>
        <begin position="903"/>
        <end position="932"/>
    </location>
</feature>
<dbReference type="SUPFAM" id="SSF51261">
    <property type="entry name" value="Duplicated hybrid motif"/>
    <property type="match status" value="1"/>
</dbReference>
<reference evidence="3" key="1">
    <citation type="submission" date="2021-02" db="EMBL/GenBank/DDBJ databases">
        <authorList>
            <person name="Nowell W R."/>
        </authorList>
    </citation>
    <scope>NUCLEOTIDE SEQUENCE</scope>
</reference>
<sequence length="932" mass="103514">MTIFNTGVIYHLIRLRRRSLIRNSQIQVGTIFVFIIQYTTATIYICSCQCPYGFDRGYALTRANTTQKCIEACIAVPFNPCTSTNTYACLGTNCAYSDEYNNTTAVTVPQYRCTCQCPHGSIRGFAYATENSPEACVTACIADPFNPCRSTNAYACLGTNCAYSSSYDNSTTAITIPRYRCSCQCPYGDNQGFAYAAENSSQACTSFTTENTTASMNETKLGLVDPKDVVVLASYRRAISRQLYKDEDRFEQVQIRVRQHLLNTLGCKITDIEKILQWEWIPRDKCGFRLAGQPLKVPIPTNGKVYSAVEGISFHANGSFSLNLVEADENNALFNSDDVDLIMKRGIMGASFSLDPPTDLPHPFQKATWAPYDALDGTDFLATMLHADLVLKSMNFLAEASAKSPFRTRSIRDGAYLALSEDLYQQLFKESRAEYGRISSSTRMWIESEPIKYNIIEHDDSTIYRFGPPNMQIKYESLLERVRNNVTGQTDTVIGGTSPWFEHFSRTATANYNELGNSFPELLRLAELAKLTATALVFQHHYRELRKMVLPPTIETIGNILSSSNLRSQVFGGRWPLVTDARVEQILDESLMEQGISLSRKHLVRNLADARAQIRQQLTTTQNNQITEIARSVSIAFNISVGAISGAAISSYLANSHSNAEKPLLNEIISGISQRIRNSQQSAIRLYETMSRSGYSVGNISSVLPEFAQISSGKGPVNNFAVMRSSSCYYVPTQISFTDHGDGFFLQQMGGIKLRPHLEYQQAPIVNLNPSNGDTGLRGFNQRMNQVLPPQNGISSYITGKYGEKRANGPHGGVDFNYKVPGQRGINLQHPTVNSPVDGKVVFVGGNYGTVKIRTSDGYSHEILHLHTTNVRVGDVVEAGQAIGTMGGRGPQKATQYAQHVHYQMKDSKGRRVDPKEYFEKEDKKQTGSTKP</sequence>